<evidence type="ECO:0000256" key="1">
    <source>
        <dbReference type="ARBA" id="ARBA00004196"/>
    </source>
</evidence>
<dbReference type="Gene3D" id="3.40.190.10">
    <property type="entry name" value="Periplasmic binding protein-like II"/>
    <property type="match status" value="2"/>
</dbReference>
<dbReference type="RefSeq" id="WP_086671543.1">
    <property type="nucleotide sequence ID" value="NZ_FNUJ01000006.1"/>
</dbReference>
<name>A0A1H5R6R6_9PSEU</name>
<dbReference type="PANTHER" id="PTHR43649:SF31">
    <property type="entry name" value="SN-GLYCEROL-3-PHOSPHATE-BINDING PERIPLASMIC PROTEIN UGPB"/>
    <property type="match status" value="1"/>
</dbReference>
<gene>
    <name evidence="5" type="ORF">SAMN05421837_106706</name>
</gene>
<sequence length="442" mass="48248">MGTRTVVDVWLADLTFPDYMAPLLRLGEEFERRHPEYEIKIQSSNFRRMPQEIHEAALGGRRPAIAEYYYTATQIARDAVDQAGAPLFTPVERAVAGRTEILGEPVVTGDVIRPLREFYSHDGVLVSMPTVGTTSLLYTNKSVLDAAGVRGIPRTWAELEAACAAVGRLPGGPSHGVTWANHGIFFQQALGTQGAPMVEPDNGRTTRGTRISLAGKEMLTWVEWWRRLHAEGTYLYTGAVNDWLGTFQRFIGGQTAFRFSSCTDVRYTVAAAKDAGFDLVVSRLPYNEQVPFAGNVVAGTSLWLGAGLDPVVEEGALAFLQFVNNPRNAAEWHKISSFIPVTNAAIARLEDEGYFAEHPYHRVAPDQLHAGDGSLAASGPLMGDYGGIHDVLTTAMDDVLARGADPAERFRRAEAEAQEKLDAYNRDVAAGGPRGPHCFTVD</sequence>
<accession>A0A1H5R6R6</accession>
<keyword evidence="4" id="KW-0732">Signal</keyword>
<dbReference type="Proteomes" id="UP000198878">
    <property type="component" value="Unassembled WGS sequence"/>
</dbReference>
<proteinExistence type="inferred from homology"/>
<evidence type="ECO:0000256" key="3">
    <source>
        <dbReference type="ARBA" id="ARBA00022448"/>
    </source>
</evidence>
<dbReference type="PANTHER" id="PTHR43649">
    <property type="entry name" value="ARABINOSE-BINDING PROTEIN-RELATED"/>
    <property type="match status" value="1"/>
</dbReference>
<evidence type="ECO:0000313" key="5">
    <source>
        <dbReference type="EMBL" id="SEF33271.1"/>
    </source>
</evidence>
<dbReference type="EMBL" id="FNUJ01000006">
    <property type="protein sequence ID" value="SEF33271.1"/>
    <property type="molecule type" value="Genomic_DNA"/>
</dbReference>
<evidence type="ECO:0000256" key="4">
    <source>
        <dbReference type="ARBA" id="ARBA00022729"/>
    </source>
</evidence>
<evidence type="ECO:0000256" key="2">
    <source>
        <dbReference type="ARBA" id="ARBA00008520"/>
    </source>
</evidence>
<protein>
    <submittedName>
        <fullName evidence="5">sn-glycerol 3-phosphate transport system substrate-binding protein</fullName>
    </submittedName>
</protein>
<dbReference type="AlphaFoldDB" id="A0A1H5R6R6"/>
<reference evidence="6" key="1">
    <citation type="submission" date="2016-10" db="EMBL/GenBank/DDBJ databases">
        <authorList>
            <person name="Varghese N."/>
            <person name="Submissions S."/>
        </authorList>
    </citation>
    <scope>NUCLEOTIDE SEQUENCE [LARGE SCALE GENOMIC DNA]</scope>
    <source>
        <strain evidence="6">DSM 44654</strain>
    </source>
</reference>
<comment type="similarity">
    <text evidence="2">Belongs to the bacterial solute-binding protein 1 family.</text>
</comment>
<dbReference type="InterPro" id="IPR006059">
    <property type="entry name" value="SBP"/>
</dbReference>
<comment type="subcellular location">
    <subcellularLocation>
        <location evidence="1">Cell envelope</location>
    </subcellularLocation>
</comment>
<dbReference type="STRING" id="218821.SAMN05421837_106706"/>
<keyword evidence="3" id="KW-0813">Transport</keyword>
<organism evidence="5 6">
    <name type="scientific">Amycolatopsis pretoriensis</name>
    <dbReference type="NCBI Taxonomy" id="218821"/>
    <lineage>
        <taxon>Bacteria</taxon>
        <taxon>Bacillati</taxon>
        <taxon>Actinomycetota</taxon>
        <taxon>Actinomycetes</taxon>
        <taxon>Pseudonocardiales</taxon>
        <taxon>Pseudonocardiaceae</taxon>
        <taxon>Amycolatopsis</taxon>
    </lineage>
</organism>
<evidence type="ECO:0000313" key="6">
    <source>
        <dbReference type="Proteomes" id="UP000198878"/>
    </source>
</evidence>
<dbReference type="Pfam" id="PF13416">
    <property type="entry name" value="SBP_bac_8"/>
    <property type="match status" value="1"/>
</dbReference>
<dbReference type="OrthoDB" id="9780991at2"/>
<keyword evidence="6" id="KW-1185">Reference proteome</keyword>
<dbReference type="InterPro" id="IPR050490">
    <property type="entry name" value="Bact_solute-bd_prot1"/>
</dbReference>
<dbReference type="GO" id="GO:0030313">
    <property type="term" value="C:cell envelope"/>
    <property type="evidence" value="ECO:0007669"/>
    <property type="project" value="UniProtKB-SubCell"/>
</dbReference>
<dbReference type="SUPFAM" id="SSF53850">
    <property type="entry name" value="Periplasmic binding protein-like II"/>
    <property type="match status" value="1"/>
</dbReference>